<dbReference type="SUPFAM" id="SSF54001">
    <property type="entry name" value="Cysteine proteinases"/>
    <property type="match status" value="1"/>
</dbReference>
<dbReference type="GO" id="GO:0008234">
    <property type="term" value="F:cysteine-type peptidase activity"/>
    <property type="evidence" value="ECO:0007669"/>
    <property type="project" value="UniProtKB-KW"/>
</dbReference>
<reference evidence="6" key="1">
    <citation type="submission" date="2023-03" db="EMBL/GenBank/DDBJ databases">
        <title>Andean soil-derived lignocellulolytic bacterial consortium as a source of novel taxa and putative plastic-active enzymes.</title>
        <authorList>
            <person name="Diaz-Garcia L."/>
            <person name="Chuvochina M."/>
            <person name="Feuerriegel G."/>
            <person name="Bunk B."/>
            <person name="Sproer C."/>
            <person name="Streit W.R."/>
            <person name="Rodriguez L.M."/>
            <person name="Overmann J."/>
            <person name="Jimenez D.J."/>
        </authorList>
    </citation>
    <scope>NUCLEOTIDE SEQUENCE</scope>
    <source>
        <strain evidence="6">MAG 7</strain>
    </source>
</reference>
<dbReference type="GO" id="GO:0006508">
    <property type="term" value="P:proteolysis"/>
    <property type="evidence" value="ECO:0007669"/>
    <property type="project" value="UniProtKB-KW"/>
</dbReference>
<evidence type="ECO:0000313" key="6">
    <source>
        <dbReference type="EMBL" id="WEK38153.1"/>
    </source>
</evidence>
<dbReference type="AlphaFoldDB" id="A0AAJ5WX46"/>
<dbReference type="InterPro" id="IPR038765">
    <property type="entry name" value="Papain-like_cys_pep_sf"/>
</dbReference>
<evidence type="ECO:0000256" key="1">
    <source>
        <dbReference type="ARBA" id="ARBA00007074"/>
    </source>
</evidence>
<dbReference type="PANTHER" id="PTHR47053">
    <property type="entry name" value="MUREIN DD-ENDOPEPTIDASE MEPH-RELATED"/>
    <property type="match status" value="1"/>
</dbReference>
<keyword evidence="2" id="KW-0645">Protease</keyword>
<dbReference type="Pfam" id="PF18348">
    <property type="entry name" value="SH3_16"/>
    <property type="match status" value="1"/>
</dbReference>
<dbReference type="Pfam" id="PF00877">
    <property type="entry name" value="NLPC_P60"/>
    <property type="match status" value="1"/>
</dbReference>
<dbReference type="PANTHER" id="PTHR47053:SF1">
    <property type="entry name" value="MUREIN DD-ENDOPEPTIDASE MEPH-RELATED"/>
    <property type="match status" value="1"/>
</dbReference>
<dbReference type="Gene3D" id="3.90.1720.10">
    <property type="entry name" value="endopeptidase domain like (from Nostoc punctiforme)"/>
    <property type="match status" value="1"/>
</dbReference>
<dbReference type="PROSITE" id="PS51935">
    <property type="entry name" value="NLPC_P60"/>
    <property type="match status" value="1"/>
</dbReference>
<protein>
    <submittedName>
        <fullName evidence="6">C40 family peptidase</fullName>
    </submittedName>
</protein>
<keyword evidence="4" id="KW-0788">Thiol protease</keyword>
<organism evidence="6 7">
    <name type="scientific">Candidatus Pseudobacter hemicellulosilyticus</name>
    <dbReference type="NCBI Taxonomy" id="3121375"/>
    <lineage>
        <taxon>Bacteria</taxon>
        <taxon>Pseudomonadati</taxon>
        <taxon>Bacteroidota</taxon>
        <taxon>Chitinophagia</taxon>
        <taxon>Chitinophagales</taxon>
        <taxon>Chitinophagaceae</taxon>
        <taxon>Pseudobacter</taxon>
    </lineage>
</organism>
<proteinExistence type="inferred from homology"/>
<dbReference type="InterPro" id="IPR000064">
    <property type="entry name" value="NLP_P60_dom"/>
</dbReference>
<dbReference type="Proteomes" id="UP001220610">
    <property type="component" value="Chromosome"/>
</dbReference>
<comment type="similarity">
    <text evidence="1">Belongs to the peptidase C40 family.</text>
</comment>
<gene>
    <name evidence="6" type="ORF">P0Y53_11665</name>
</gene>
<name>A0AAJ5WX46_9BACT</name>
<evidence type="ECO:0000313" key="7">
    <source>
        <dbReference type="Proteomes" id="UP001220610"/>
    </source>
</evidence>
<evidence type="ECO:0000256" key="2">
    <source>
        <dbReference type="ARBA" id="ARBA00022670"/>
    </source>
</evidence>
<evidence type="ECO:0000259" key="5">
    <source>
        <dbReference type="PROSITE" id="PS51935"/>
    </source>
</evidence>
<feature type="domain" description="NlpC/P60" evidence="5">
    <location>
        <begin position="146"/>
        <end position="275"/>
    </location>
</feature>
<dbReference type="EMBL" id="CP119311">
    <property type="protein sequence ID" value="WEK38153.1"/>
    <property type="molecule type" value="Genomic_DNA"/>
</dbReference>
<dbReference type="InterPro" id="IPR051202">
    <property type="entry name" value="Peptidase_C40"/>
</dbReference>
<evidence type="ECO:0000256" key="3">
    <source>
        <dbReference type="ARBA" id="ARBA00022801"/>
    </source>
</evidence>
<dbReference type="InterPro" id="IPR041382">
    <property type="entry name" value="SH3_16"/>
</dbReference>
<keyword evidence="3" id="KW-0378">Hydrolase</keyword>
<accession>A0AAJ5WX46</accession>
<evidence type="ECO:0000256" key="4">
    <source>
        <dbReference type="ARBA" id="ARBA00022807"/>
    </source>
</evidence>
<sequence length="275" mass="30197">MAIAFCTVPVSPLRALASHRSEMVSQLLLGEYGTILEEEKDFLRISCAFDGYEGWVARNQVLVQEQLPPGMAVLPMVSGTDIGPRLLPVNTMGCLLLEKWTTSVFINGLPAWAPMGAPVQSLPAQELKLGNFSIGYPAGGLWDTRSAATSDAIRVISNRLLNTPYLWGGRSIYGIDCSGFTQLVFRFFNKPLLRDAYLQATQGEPIGFLQEARCGDLAFFDNAEGRITHVGILLNEAQIIHASGKVRIDPIDNAGIVNGETGERTHQLRLLKRYF</sequence>
<dbReference type="Gene3D" id="2.30.30.40">
    <property type="entry name" value="SH3 Domains"/>
    <property type="match status" value="1"/>
</dbReference>